<reference evidence="4" key="1">
    <citation type="journal article" date="2019" name="Int. J. Syst. Evol. Microbiol.">
        <title>The Global Catalogue of Microorganisms (GCM) 10K type strain sequencing project: providing services to taxonomists for standard genome sequencing and annotation.</title>
        <authorList>
            <consortium name="The Broad Institute Genomics Platform"/>
            <consortium name="The Broad Institute Genome Sequencing Center for Infectious Disease"/>
            <person name="Wu L."/>
            <person name="Ma J."/>
        </authorList>
    </citation>
    <scope>NUCLEOTIDE SEQUENCE [LARGE SCALE GENOMIC DNA]</scope>
    <source>
        <strain evidence="4">CGMCC 1.15461</strain>
    </source>
</reference>
<comment type="caution">
    <text evidence="3">The sequence shown here is derived from an EMBL/GenBank/DDBJ whole genome shotgun (WGS) entry which is preliminary data.</text>
</comment>
<dbReference type="SUPFAM" id="SSF109854">
    <property type="entry name" value="DinB/YfiT-like putative metalloenzymes"/>
    <property type="match status" value="1"/>
</dbReference>
<dbReference type="InterPro" id="IPR034660">
    <property type="entry name" value="DinB/YfiT-like"/>
</dbReference>
<keyword evidence="4" id="KW-1185">Reference proteome</keyword>
<dbReference type="PANTHER" id="PTHR37302:SF3">
    <property type="entry name" value="DAMAGE-INDUCIBLE PROTEIN DINB"/>
    <property type="match status" value="1"/>
</dbReference>
<comment type="similarity">
    <text evidence="1">Belongs to the DinB family.</text>
</comment>
<dbReference type="InterPro" id="IPR007837">
    <property type="entry name" value="DinB"/>
</dbReference>
<proteinExistence type="inferred from homology"/>
<dbReference type="RefSeq" id="WP_188619446.1">
    <property type="nucleotide sequence ID" value="NZ_BMJE01000001.1"/>
</dbReference>
<gene>
    <name evidence="3" type="ORF">GCM10007424_02880</name>
</gene>
<evidence type="ECO:0000256" key="1">
    <source>
        <dbReference type="ARBA" id="ARBA00008635"/>
    </source>
</evidence>
<dbReference type="Gene3D" id="1.20.120.450">
    <property type="entry name" value="dinb family like domain"/>
    <property type="match status" value="1"/>
</dbReference>
<evidence type="ECO:0008006" key="5">
    <source>
        <dbReference type="Google" id="ProtNLM"/>
    </source>
</evidence>
<name>A0ABQ1JHS9_9FLAO</name>
<protein>
    <recommendedName>
        <fullName evidence="5">Damage-inducible protein DinB</fullName>
    </recommendedName>
</protein>
<evidence type="ECO:0000256" key="2">
    <source>
        <dbReference type="ARBA" id="ARBA00022723"/>
    </source>
</evidence>
<sequence length="146" mass="17571">MREYFKEMFDYTYYFNNEVIITLSNIEIIPEKSLTLINHTLNAQEIWNNRIENRKSSIDVWEIRDLSDLKDINSINYKKSIEILDLYNLEEEIIYKNSRGEAYTNKFKDILFHIVNHSTYHRGQIATDFKVNGLAPLVTDYIFYKR</sequence>
<accession>A0ABQ1JHS9</accession>
<keyword evidence="2" id="KW-0479">Metal-binding</keyword>
<dbReference type="Pfam" id="PF05163">
    <property type="entry name" value="DinB"/>
    <property type="match status" value="1"/>
</dbReference>
<dbReference type="Proteomes" id="UP000615760">
    <property type="component" value="Unassembled WGS sequence"/>
</dbReference>
<evidence type="ECO:0000313" key="4">
    <source>
        <dbReference type="Proteomes" id="UP000615760"/>
    </source>
</evidence>
<dbReference type="PANTHER" id="PTHR37302">
    <property type="entry name" value="SLR1116 PROTEIN"/>
    <property type="match status" value="1"/>
</dbReference>
<dbReference type="EMBL" id="BMJE01000001">
    <property type="protein sequence ID" value="GGB66343.1"/>
    <property type="molecule type" value="Genomic_DNA"/>
</dbReference>
<evidence type="ECO:0000313" key="3">
    <source>
        <dbReference type="EMBL" id="GGB66343.1"/>
    </source>
</evidence>
<organism evidence="3 4">
    <name type="scientific">Flavobacterium suaedae</name>
    <dbReference type="NCBI Taxonomy" id="1767027"/>
    <lineage>
        <taxon>Bacteria</taxon>
        <taxon>Pseudomonadati</taxon>
        <taxon>Bacteroidota</taxon>
        <taxon>Flavobacteriia</taxon>
        <taxon>Flavobacteriales</taxon>
        <taxon>Flavobacteriaceae</taxon>
        <taxon>Flavobacterium</taxon>
    </lineage>
</organism>